<proteinExistence type="predicted"/>
<dbReference type="SUPFAM" id="SSF54593">
    <property type="entry name" value="Glyoxalase/Bleomycin resistance protein/Dihydroxybiphenyl dioxygenase"/>
    <property type="match status" value="1"/>
</dbReference>
<keyword evidence="4" id="KW-1185">Reference proteome</keyword>
<dbReference type="InterPro" id="IPR004360">
    <property type="entry name" value="Glyas_Fos-R_dOase_dom"/>
</dbReference>
<sequence>MIHILEIDHIVLRAADLDAMLHFYGTVLGCPIERRQDDIGLVQLRAGRSLIDLVPVDGPLGRAGGAAPGVEGKNLDHFCLRIDPFDVAMIRAHLTSAGVAVGPVESRNGAQGEGPSIYIADPQGNTVELKGPPWPAGDSP</sequence>
<dbReference type="Gene3D" id="3.10.180.10">
    <property type="entry name" value="2,3-Dihydroxybiphenyl 1,2-Dioxygenase, domain 1"/>
    <property type="match status" value="1"/>
</dbReference>
<name>A0A515DCL6_9BURK</name>
<dbReference type="KEGG" id="rhf:EUB48_13160"/>
<dbReference type="PANTHER" id="PTHR21366:SF14">
    <property type="entry name" value="GLYOXALASE DOMAIN-CONTAINING PROTEIN 5"/>
    <property type="match status" value="1"/>
</dbReference>
<dbReference type="Pfam" id="PF00903">
    <property type="entry name" value="Glyoxalase"/>
    <property type="match status" value="1"/>
</dbReference>
<feature type="domain" description="VOC" evidence="2">
    <location>
        <begin position="6"/>
        <end position="132"/>
    </location>
</feature>
<dbReference type="InterPro" id="IPR037523">
    <property type="entry name" value="VOC_core"/>
</dbReference>
<dbReference type="InterPro" id="IPR050383">
    <property type="entry name" value="GlyoxalaseI/FosfomycinResist"/>
</dbReference>
<evidence type="ECO:0000313" key="4">
    <source>
        <dbReference type="Proteomes" id="UP000316798"/>
    </source>
</evidence>
<dbReference type="AlphaFoldDB" id="A0A515DCL6"/>
<evidence type="ECO:0000256" key="1">
    <source>
        <dbReference type="SAM" id="MobiDB-lite"/>
    </source>
</evidence>
<dbReference type="EMBL" id="CP035503">
    <property type="protein sequence ID" value="QDL38129.1"/>
    <property type="molecule type" value="Genomic_DNA"/>
</dbReference>
<reference evidence="3 4" key="1">
    <citation type="submission" date="2019-01" db="EMBL/GenBank/DDBJ databases">
        <title>Genomic insights into a novel species Rhodoferax sp.</title>
        <authorList>
            <person name="Jin L."/>
        </authorList>
    </citation>
    <scope>NUCLEOTIDE SEQUENCE [LARGE SCALE GENOMIC DNA]</scope>
    <source>
        <strain evidence="3 4">CHu59-6-5</strain>
    </source>
</reference>
<organism evidence="3 4">
    <name type="scientific">Rhodoferax sediminis</name>
    <dbReference type="NCBI Taxonomy" id="2509614"/>
    <lineage>
        <taxon>Bacteria</taxon>
        <taxon>Pseudomonadati</taxon>
        <taxon>Pseudomonadota</taxon>
        <taxon>Betaproteobacteria</taxon>
        <taxon>Burkholderiales</taxon>
        <taxon>Comamonadaceae</taxon>
        <taxon>Rhodoferax</taxon>
    </lineage>
</organism>
<evidence type="ECO:0000259" key="2">
    <source>
        <dbReference type="PROSITE" id="PS51819"/>
    </source>
</evidence>
<evidence type="ECO:0000313" key="3">
    <source>
        <dbReference type="EMBL" id="QDL38129.1"/>
    </source>
</evidence>
<dbReference type="PANTHER" id="PTHR21366">
    <property type="entry name" value="GLYOXALASE FAMILY PROTEIN"/>
    <property type="match status" value="1"/>
</dbReference>
<accession>A0A515DCL6</accession>
<protein>
    <submittedName>
        <fullName evidence="3">VOC family protein</fullName>
    </submittedName>
</protein>
<dbReference type="Proteomes" id="UP000316798">
    <property type="component" value="Chromosome"/>
</dbReference>
<feature type="region of interest" description="Disordered" evidence="1">
    <location>
        <begin position="104"/>
        <end position="140"/>
    </location>
</feature>
<dbReference type="RefSeq" id="WP_142819550.1">
    <property type="nucleotide sequence ID" value="NZ_CP035503.1"/>
</dbReference>
<gene>
    <name evidence="3" type="ORF">EUB48_13160</name>
</gene>
<dbReference type="OrthoDB" id="9812656at2"/>
<dbReference type="PROSITE" id="PS51819">
    <property type="entry name" value="VOC"/>
    <property type="match status" value="1"/>
</dbReference>
<dbReference type="InterPro" id="IPR029068">
    <property type="entry name" value="Glyas_Bleomycin-R_OHBP_Dase"/>
</dbReference>